<dbReference type="PANTHER" id="PTHR33169:SF13">
    <property type="entry name" value="PADR-FAMILY TRANSCRIPTIONAL REGULATOR"/>
    <property type="match status" value="1"/>
</dbReference>
<evidence type="ECO:0000313" key="3">
    <source>
        <dbReference type="Proteomes" id="UP001220658"/>
    </source>
</evidence>
<dbReference type="InterPro" id="IPR036388">
    <property type="entry name" value="WH-like_DNA-bd_sf"/>
</dbReference>
<dbReference type="Gene3D" id="1.10.10.10">
    <property type="entry name" value="Winged helix-like DNA-binding domain superfamily/Winged helix DNA-binding domain"/>
    <property type="match status" value="1"/>
</dbReference>
<dbReference type="PANTHER" id="PTHR33169">
    <property type="entry name" value="PADR-FAMILY TRANSCRIPTIONAL REGULATOR"/>
    <property type="match status" value="1"/>
</dbReference>
<dbReference type="SUPFAM" id="SSF46785">
    <property type="entry name" value="Winged helix' DNA-binding domain"/>
    <property type="match status" value="1"/>
</dbReference>
<dbReference type="InterPro" id="IPR005149">
    <property type="entry name" value="Tscrpt_reg_PadR_N"/>
</dbReference>
<feature type="domain" description="Transcription regulator PadR N-terminal" evidence="1">
    <location>
        <begin position="27"/>
        <end position="95"/>
    </location>
</feature>
<protein>
    <submittedName>
        <fullName evidence="2">Helix-turn-helix transcriptional regulator</fullName>
    </submittedName>
</protein>
<dbReference type="RefSeq" id="WP_239414212.1">
    <property type="nucleotide sequence ID" value="NZ_CABKSV010000034.1"/>
</dbReference>
<comment type="caution">
    <text evidence="2">The sequence shown here is derived from an EMBL/GenBank/DDBJ whole genome shotgun (WGS) entry which is preliminary data.</text>
</comment>
<evidence type="ECO:0000313" key="2">
    <source>
        <dbReference type="EMBL" id="MDC0829048.1"/>
    </source>
</evidence>
<proteinExistence type="predicted"/>
<gene>
    <name evidence="2" type="ORF">POG00_10090</name>
</gene>
<sequence>MSILDEERSDSMAKETLEILTESMFYVLMALLKQPKCGTEIAQFVLEKTKKRVEIGPGTLYTILSKFEQSEYIEEIAVEGRKRTYQITDIGKKAYVKEKSRLYQMLDDAAAEEMS</sequence>
<name>A0AAW6FSI0_9FIRM</name>
<dbReference type="AlphaFoldDB" id="A0AAW6FSI0"/>
<dbReference type="InterPro" id="IPR052509">
    <property type="entry name" value="Metal_resp_DNA-bind_regulator"/>
</dbReference>
<dbReference type="InterPro" id="IPR036390">
    <property type="entry name" value="WH_DNA-bd_sf"/>
</dbReference>
<dbReference type="Pfam" id="PF03551">
    <property type="entry name" value="PadR"/>
    <property type="match status" value="1"/>
</dbReference>
<accession>A0AAW6FSI0</accession>
<organism evidence="2 3">
    <name type="scientific">Faecalitalea cylindroides</name>
    <dbReference type="NCBI Taxonomy" id="39483"/>
    <lineage>
        <taxon>Bacteria</taxon>
        <taxon>Bacillati</taxon>
        <taxon>Bacillota</taxon>
        <taxon>Erysipelotrichia</taxon>
        <taxon>Erysipelotrichales</taxon>
        <taxon>Erysipelotrichaceae</taxon>
        <taxon>Faecalitalea</taxon>
    </lineage>
</organism>
<evidence type="ECO:0000259" key="1">
    <source>
        <dbReference type="Pfam" id="PF03551"/>
    </source>
</evidence>
<dbReference type="GeneID" id="79876077"/>
<dbReference type="EMBL" id="JAQNCK010000033">
    <property type="protein sequence ID" value="MDC0829048.1"/>
    <property type="molecule type" value="Genomic_DNA"/>
</dbReference>
<dbReference type="Proteomes" id="UP001220658">
    <property type="component" value="Unassembled WGS sequence"/>
</dbReference>
<reference evidence="2" key="1">
    <citation type="submission" date="2023-01" db="EMBL/GenBank/DDBJ databases">
        <title>Human gut microbiome strain richness.</title>
        <authorList>
            <person name="Chen-Liaw A."/>
        </authorList>
    </citation>
    <scope>NUCLEOTIDE SEQUENCE</scope>
    <source>
        <strain evidence="2">D55st1_G4_D55t1_190419</strain>
    </source>
</reference>